<dbReference type="AlphaFoldDB" id="A0AAV3NJQ9"/>
<dbReference type="Proteomes" id="UP001454036">
    <property type="component" value="Unassembled WGS sequence"/>
</dbReference>
<protein>
    <submittedName>
        <fullName evidence="2">Uncharacterized protein</fullName>
    </submittedName>
</protein>
<feature type="region of interest" description="Disordered" evidence="1">
    <location>
        <begin position="1"/>
        <end position="53"/>
    </location>
</feature>
<feature type="compositionally biased region" description="Basic and acidic residues" evidence="1">
    <location>
        <begin position="26"/>
        <end position="41"/>
    </location>
</feature>
<comment type="caution">
    <text evidence="2">The sequence shown here is derived from an EMBL/GenBank/DDBJ whole genome shotgun (WGS) entry which is preliminary data.</text>
</comment>
<evidence type="ECO:0000256" key="1">
    <source>
        <dbReference type="SAM" id="MobiDB-lite"/>
    </source>
</evidence>
<evidence type="ECO:0000313" key="2">
    <source>
        <dbReference type="EMBL" id="GAA0139575.1"/>
    </source>
</evidence>
<reference evidence="2 3" key="1">
    <citation type="submission" date="2024-01" db="EMBL/GenBank/DDBJ databases">
        <title>The complete chloroplast genome sequence of Lithospermum erythrorhizon: insights into the phylogenetic relationship among Boraginaceae species and the maternal lineages of purple gromwells.</title>
        <authorList>
            <person name="Okada T."/>
            <person name="Watanabe K."/>
        </authorList>
    </citation>
    <scope>NUCLEOTIDE SEQUENCE [LARGE SCALE GENOMIC DNA]</scope>
</reference>
<keyword evidence="3" id="KW-1185">Reference proteome</keyword>
<name>A0AAV3NJQ9_LITER</name>
<accession>A0AAV3NJQ9</accession>
<dbReference type="EMBL" id="BAABME010000101">
    <property type="protein sequence ID" value="GAA0139575.1"/>
    <property type="molecule type" value="Genomic_DNA"/>
</dbReference>
<evidence type="ECO:0000313" key="3">
    <source>
        <dbReference type="Proteomes" id="UP001454036"/>
    </source>
</evidence>
<proteinExistence type="predicted"/>
<gene>
    <name evidence="2" type="ORF">LIER_01092</name>
</gene>
<sequence>MKWGDYPSDSDHEEAHFADAKFYQRKKMDGPQPRDGEEAPKETQPSHPNKEEEVIETIKGLTLLLTQVEKVASTTLKGFVTPVQGPKIEHGTMNPKAYNLLVKAGYDPTKDAAMGKSTLEVKTHGLNKTQEKLQRKGYSIKSLTAGLGHTPKPPLRILVKRAVDQPKAIAIKTPPEK</sequence>
<organism evidence="2 3">
    <name type="scientific">Lithospermum erythrorhizon</name>
    <name type="common">Purple gromwell</name>
    <name type="synonym">Lithospermum officinale var. erythrorhizon</name>
    <dbReference type="NCBI Taxonomy" id="34254"/>
    <lineage>
        <taxon>Eukaryota</taxon>
        <taxon>Viridiplantae</taxon>
        <taxon>Streptophyta</taxon>
        <taxon>Embryophyta</taxon>
        <taxon>Tracheophyta</taxon>
        <taxon>Spermatophyta</taxon>
        <taxon>Magnoliopsida</taxon>
        <taxon>eudicotyledons</taxon>
        <taxon>Gunneridae</taxon>
        <taxon>Pentapetalae</taxon>
        <taxon>asterids</taxon>
        <taxon>lamiids</taxon>
        <taxon>Boraginales</taxon>
        <taxon>Boraginaceae</taxon>
        <taxon>Boraginoideae</taxon>
        <taxon>Lithospermeae</taxon>
        <taxon>Lithospermum</taxon>
    </lineage>
</organism>
<feature type="compositionally biased region" description="Basic and acidic residues" evidence="1">
    <location>
        <begin position="9"/>
        <end position="19"/>
    </location>
</feature>